<dbReference type="EMBL" id="PUIQ01000119">
    <property type="protein sequence ID" value="PQP07300.1"/>
    <property type="molecule type" value="Genomic_DNA"/>
</dbReference>
<feature type="domain" description="YcaO" evidence="1">
    <location>
        <begin position="58"/>
        <end position="408"/>
    </location>
</feature>
<evidence type="ECO:0000313" key="2">
    <source>
        <dbReference type="EMBL" id="PQP07300.1"/>
    </source>
</evidence>
<comment type="caution">
    <text evidence="2">The sequence shown here is derived from an EMBL/GenBank/DDBJ whole genome shotgun (WGS) entry which is preliminary data.</text>
</comment>
<organism evidence="2 3">
    <name type="scientific">Burkholderia cepacia</name>
    <name type="common">Pseudomonas cepacia</name>
    <dbReference type="NCBI Taxonomy" id="292"/>
    <lineage>
        <taxon>Bacteria</taxon>
        <taxon>Pseudomonadati</taxon>
        <taxon>Pseudomonadota</taxon>
        <taxon>Betaproteobacteria</taxon>
        <taxon>Burkholderiales</taxon>
        <taxon>Burkholderiaceae</taxon>
        <taxon>Burkholderia</taxon>
        <taxon>Burkholderia cepacia complex</taxon>
    </lineage>
</organism>
<name>A0A2S8HXL4_BURCE</name>
<accession>A0A2S8HXL4</accession>
<dbReference type="Gene3D" id="3.30.1330.230">
    <property type="match status" value="1"/>
</dbReference>
<proteinExistence type="predicted"/>
<reference evidence="2 3" key="1">
    <citation type="submission" date="2018-02" db="EMBL/GenBank/DDBJ databases">
        <title>Draft genome sequencing of Burkholderia cepacia Y14-15.</title>
        <authorList>
            <person name="Zheng B.-X."/>
        </authorList>
    </citation>
    <scope>NUCLEOTIDE SEQUENCE [LARGE SCALE GENOMIC DNA]</scope>
    <source>
        <strain evidence="2 3">Y14-15</strain>
    </source>
</reference>
<gene>
    <name evidence="2" type="ORF">C5615_37930</name>
</gene>
<dbReference type="PROSITE" id="PS51664">
    <property type="entry name" value="YCAO"/>
    <property type="match status" value="1"/>
</dbReference>
<evidence type="ECO:0000259" key="1">
    <source>
        <dbReference type="PROSITE" id="PS51664"/>
    </source>
</evidence>
<dbReference type="RefSeq" id="WP_105393925.1">
    <property type="nucleotide sequence ID" value="NZ_PUIQ01000119.1"/>
</dbReference>
<protein>
    <recommendedName>
        <fullName evidence="1">YcaO domain-containing protein</fullName>
    </recommendedName>
</protein>
<dbReference type="Gene3D" id="3.30.160.660">
    <property type="match status" value="1"/>
</dbReference>
<dbReference type="Proteomes" id="UP000238206">
    <property type="component" value="Unassembled WGS sequence"/>
</dbReference>
<dbReference type="PANTHER" id="PTHR37809:SF1">
    <property type="entry name" value="RIBOSOMAL PROTEIN S12 METHYLTHIOTRANSFERASE ACCESSORY FACTOR YCAO"/>
    <property type="match status" value="1"/>
</dbReference>
<dbReference type="PANTHER" id="PTHR37809">
    <property type="entry name" value="RIBOSOMAL PROTEIN S12 METHYLTHIOTRANSFERASE ACCESSORY FACTOR YCAO"/>
    <property type="match status" value="1"/>
</dbReference>
<dbReference type="AlphaFoldDB" id="A0A2S8HXL4"/>
<evidence type="ECO:0000313" key="3">
    <source>
        <dbReference type="Proteomes" id="UP000238206"/>
    </source>
</evidence>
<sequence length="408" mass="44527">MNIPVPEREHTLTEAEVAIDQHFSDHGITARLDRYGDPLSSTVATLTFTDLLPDVHVGCGKGYADEARVGAKFEAYEHAMGPIGLRAATILADYDEVRGQHAMADVFPMTLLERASSGVAAIPFADIGLINGAPLLYPSFLIDYTYSARPLPGDGLDYTAARRYACGTGMAAGVGFTEAAIHAISEVIERHGIGRLIAETLFYQPEGPLDFIDRHTAPPAVTAVWEDAERVIRAPVHLIAADSEIACPVFIAYCEDRVISGVHVIGGGCSLHASHAATRALKELVQQYAIADALEHVTHDWARSRRHLIRYPRLLRCMDMRLDCDHPAHARRIAMPADLAPRELDIHLTHLQTTCRDAGYPVWLKTLHVTDSGVELVCAAMPRMERFSIVSLGGHVIPCHRPAHPLAA</sequence>
<dbReference type="Pfam" id="PF02624">
    <property type="entry name" value="YcaO"/>
    <property type="match status" value="1"/>
</dbReference>
<dbReference type="InterPro" id="IPR003776">
    <property type="entry name" value="YcaO-like_dom"/>
</dbReference>